<sequence length="629" mass="73028">MTSKPAPIISLCIMFSFGLIAVAYQFNHLAIIIGIGCILLLLFMMQSKSLSLQYILLHLGIFTLGYLHYPNNLFKMPEKERCLLKVIQKEKEGKHSNAYLVELLNSQTKIILITRRKHKINKGEIISANIQPFKKKICSVKNNDRYQHYLHSKNIVSSYYGYYIKKISTNNIPHTHHPLKEFVARQWNNEVLTEEQSALYNALLLGDRSKLERDKTDLFRRLGISHVLAMSGLHISIIWTLIMLILFPLRKLYWGKKIAMILSGVAVLIYVNMIHVTPSLERATWMLLIGILFTLSSKQKSPLHIWSLIVCIILIIKPYIITSVSFQLSIAAVLGIIYFVPMIESKMYKNKTSPMIIRMILASVGAQIATFPLVLYYFNQWNPLSIIWNLIAIPFVTLEIYSGFILLLLPHNLDLLLSNIINRCTEIFFNLCHYIDSIFPHGLQSFNINILQSIILLFTIIVLSIPLRKQYRRGCIYVLLVVWAIVIPIPNSRPIIVWKNNATEHWVMIIKRDRAKLWVKPTQTHPNIPYYKEKIIPFLTSYQKPFSKEITLSIDSTSIEENGIIEEYPYLIFINDRYPRSVKIFQKDCKTNTWTIENIDQTIPWQENKIFPSQTKQLNNSLSNYITNQ</sequence>
<protein>
    <submittedName>
        <fullName evidence="1">ComEC/Rec2 family competence protein</fullName>
    </submittedName>
</protein>
<dbReference type="EMBL" id="CP081303">
    <property type="protein sequence ID" value="QZE13689.1"/>
    <property type="molecule type" value="Genomic_DNA"/>
</dbReference>
<name>A0AC61NQY6_9BACT</name>
<evidence type="ECO:0000313" key="1">
    <source>
        <dbReference type="EMBL" id="QZE13689.1"/>
    </source>
</evidence>
<dbReference type="Proteomes" id="UP000826212">
    <property type="component" value="Chromosome"/>
</dbReference>
<keyword evidence="2" id="KW-1185">Reference proteome</keyword>
<proteinExistence type="predicted"/>
<evidence type="ECO:0000313" key="2">
    <source>
        <dbReference type="Proteomes" id="UP000826212"/>
    </source>
</evidence>
<gene>
    <name evidence="1" type="ORF">K4L44_14125</name>
</gene>
<organism evidence="1 2">
    <name type="scientific">Halosquirtibacter laminarini</name>
    <dbReference type="NCBI Taxonomy" id="3374600"/>
    <lineage>
        <taxon>Bacteria</taxon>
        <taxon>Pseudomonadati</taxon>
        <taxon>Bacteroidota</taxon>
        <taxon>Bacteroidia</taxon>
        <taxon>Marinilabiliales</taxon>
        <taxon>Prolixibacteraceae</taxon>
        <taxon>Halosquirtibacter</taxon>
    </lineage>
</organism>
<accession>A0AC61NQY6</accession>
<reference evidence="1" key="1">
    <citation type="submission" date="2021-08" db="EMBL/GenBank/DDBJ databases">
        <title>Novel anaerobic bacterium isolated from sea squirt in East Sea, Republic of Korea.</title>
        <authorList>
            <person name="Nguyen T.H."/>
            <person name="Li Z."/>
            <person name="Lee Y.-J."/>
            <person name="Ko J."/>
            <person name="Kim S.-G."/>
        </authorList>
    </citation>
    <scope>NUCLEOTIDE SEQUENCE</scope>
    <source>
        <strain evidence="1">KCTC 25031</strain>
    </source>
</reference>